<keyword evidence="4" id="KW-1185">Reference proteome</keyword>
<evidence type="ECO:0000313" key="4">
    <source>
        <dbReference type="Proteomes" id="UP000556436"/>
    </source>
</evidence>
<keyword evidence="2" id="KW-1133">Transmembrane helix</keyword>
<organism evidence="3 4">
    <name type="scientific">Streptomyces netropsis</name>
    <name type="common">Streptoverticillium netropsis</name>
    <dbReference type="NCBI Taxonomy" id="55404"/>
    <lineage>
        <taxon>Bacteria</taxon>
        <taxon>Bacillati</taxon>
        <taxon>Actinomycetota</taxon>
        <taxon>Actinomycetes</taxon>
        <taxon>Kitasatosporales</taxon>
        <taxon>Streptomycetaceae</taxon>
        <taxon>Streptomyces</taxon>
    </lineage>
</organism>
<dbReference type="Pfam" id="PF16316">
    <property type="entry name" value="DUF4956"/>
    <property type="match status" value="1"/>
</dbReference>
<evidence type="ECO:0000256" key="1">
    <source>
        <dbReference type="SAM" id="MobiDB-lite"/>
    </source>
</evidence>
<comment type="caution">
    <text evidence="3">The sequence shown here is derived from an EMBL/GenBank/DDBJ whole genome shotgun (WGS) entry which is preliminary data.</text>
</comment>
<feature type="transmembrane region" description="Helical" evidence="2">
    <location>
        <begin position="89"/>
        <end position="122"/>
    </location>
</feature>
<evidence type="ECO:0008006" key="5">
    <source>
        <dbReference type="Google" id="ProtNLM"/>
    </source>
</evidence>
<keyword evidence="2" id="KW-0472">Membrane</keyword>
<dbReference type="EMBL" id="JACHJG010000014">
    <property type="protein sequence ID" value="MBB4889556.1"/>
    <property type="molecule type" value="Genomic_DNA"/>
</dbReference>
<dbReference type="InterPro" id="IPR032531">
    <property type="entry name" value="DUF4956"/>
</dbReference>
<dbReference type="RefSeq" id="WP_184738106.1">
    <property type="nucleotide sequence ID" value="NZ_CP147867.1"/>
</dbReference>
<dbReference type="AlphaFoldDB" id="A0A7W7LH32"/>
<name>A0A7W7LH32_STRNE</name>
<feature type="region of interest" description="Disordered" evidence="1">
    <location>
        <begin position="187"/>
        <end position="210"/>
    </location>
</feature>
<reference evidence="3 4" key="1">
    <citation type="submission" date="2020-08" db="EMBL/GenBank/DDBJ databases">
        <title>Genomic Encyclopedia of Type Strains, Phase III (KMG-III): the genomes of soil and plant-associated and newly described type strains.</title>
        <authorList>
            <person name="Whitman W."/>
        </authorList>
    </citation>
    <scope>NUCLEOTIDE SEQUENCE [LARGE SCALE GENOMIC DNA]</scope>
    <source>
        <strain evidence="3 4">CECT 3265</strain>
    </source>
</reference>
<feature type="transmembrane region" description="Helical" evidence="2">
    <location>
        <begin position="6"/>
        <end position="28"/>
    </location>
</feature>
<sequence>MDSLRHLAAHLGLDLAAVCLLTFAIYYPRHRRRDLVPAYLALNVALFTVVAALAEVGGNGGTALGFGLFGVLSIIRLRSDSVQHEEVAYYFTTLVLGLICGLPHLAFSLAAALSALLLLVIYGADHPRLLARSRRTVVTLDAVHSDPAALRADLARRLGEPLNWTVMEVDFVRDLTVVDVRYREPEPGADTRRAEPSETVRAAAPAWEAA</sequence>
<keyword evidence="2" id="KW-0812">Transmembrane</keyword>
<feature type="compositionally biased region" description="Basic and acidic residues" evidence="1">
    <location>
        <begin position="187"/>
        <end position="198"/>
    </location>
</feature>
<dbReference type="Proteomes" id="UP000556436">
    <property type="component" value="Unassembled WGS sequence"/>
</dbReference>
<feature type="transmembrane region" description="Helical" evidence="2">
    <location>
        <begin position="35"/>
        <end position="54"/>
    </location>
</feature>
<feature type="transmembrane region" description="Helical" evidence="2">
    <location>
        <begin position="60"/>
        <end position="77"/>
    </location>
</feature>
<proteinExistence type="predicted"/>
<accession>A0A7W7LH32</accession>
<evidence type="ECO:0000313" key="3">
    <source>
        <dbReference type="EMBL" id="MBB4889556.1"/>
    </source>
</evidence>
<protein>
    <recommendedName>
        <fullName evidence="5">DUF4956 domain-containing protein</fullName>
    </recommendedName>
</protein>
<evidence type="ECO:0000256" key="2">
    <source>
        <dbReference type="SAM" id="Phobius"/>
    </source>
</evidence>
<gene>
    <name evidence="3" type="ORF">FHS38_005632</name>
</gene>